<accession>A0ABQ0WZ48</accession>
<organism evidence="2 3">
    <name type="scientific">Levilactobacillus zymae</name>
    <dbReference type="NCBI Taxonomy" id="267363"/>
    <lineage>
        <taxon>Bacteria</taxon>
        <taxon>Bacillati</taxon>
        <taxon>Bacillota</taxon>
        <taxon>Bacilli</taxon>
        <taxon>Lactobacillales</taxon>
        <taxon>Lactobacillaceae</taxon>
        <taxon>Levilactobacillus</taxon>
    </lineage>
</organism>
<keyword evidence="3" id="KW-1185">Reference proteome</keyword>
<dbReference type="EMBL" id="BJZK01000041">
    <property type="protein sequence ID" value="GEO73184.1"/>
    <property type="molecule type" value="Genomic_DNA"/>
</dbReference>
<proteinExistence type="predicted"/>
<dbReference type="InterPro" id="IPR057744">
    <property type="entry name" value="OTAase-like"/>
</dbReference>
<evidence type="ECO:0000313" key="2">
    <source>
        <dbReference type="EMBL" id="GEO73184.1"/>
    </source>
</evidence>
<dbReference type="CDD" id="cd01299">
    <property type="entry name" value="Met_dep_hydrolase_A"/>
    <property type="match status" value="1"/>
</dbReference>
<dbReference type="PANTHER" id="PTHR43135">
    <property type="entry name" value="ALPHA-D-RIBOSE 1-METHYLPHOSPHONATE 5-TRIPHOSPHATE DIPHOSPHATASE"/>
    <property type="match status" value="1"/>
</dbReference>
<dbReference type="Pfam" id="PF01979">
    <property type="entry name" value="Amidohydro_1"/>
    <property type="match status" value="1"/>
</dbReference>
<evidence type="ECO:0000259" key="1">
    <source>
        <dbReference type="Pfam" id="PF01979"/>
    </source>
</evidence>
<dbReference type="InterPro" id="IPR011059">
    <property type="entry name" value="Metal-dep_hydrolase_composite"/>
</dbReference>
<dbReference type="RefSeq" id="WP_057730434.1">
    <property type="nucleotide sequence ID" value="NZ_BJZK01000041.1"/>
</dbReference>
<dbReference type="SUPFAM" id="SSF51556">
    <property type="entry name" value="Metallo-dependent hydrolases"/>
    <property type="match status" value="1"/>
</dbReference>
<dbReference type="InterPro" id="IPR006680">
    <property type="entry name" value="Amidohydro-rel"/>
</dbReference>
<gene>
    <name evidence="2" type="ORF">LZY01_23520</name>
</gene>
<dbReference type="InterPro" id="IPR032466">
    <property type="entry name" value="Metal_Hydrolase"/>
</dbReference>
<feature type="domain" description="Amidohydrolase-related" evidence="1">
    <location>
        <begin position="54"/>
        <end position="396"/>
    </location>
</feature>
<dbReference type="PANTHER" id="PTHR43135:SF3">
    <property type="entry name" value="ALPHA-D-RIBOSE 1-METHYLPHOSPHONATE 5-TRIPHOSPHATE DIPHOSPHATASE"/>
    <property type="match status" value="1"/>
</dbReference>
<dbReference type="InterPro" id="IPR051781">
    <property type="entry name" value="Metallo-dep_Hydrolase"/>
</dbReference>
<name>A0ABQ0WZ48_9LACO</name>
<dbReference type="Gene3D" id="3.20.20.140">
    <property type="entry name" value="Metal-dependent hydrolases"/>
    <property type="match status" value="1"/>
</dbReference>
<dbReference type="SUPFAM" id="SSF51338">
    <property type="entry name" value="Composite domain of metallo-dependent hydrolases"/>
    <property type="match status" value="1"/>
</dbReference>
<sequence length="401" mass="42949">MTKTFLHAQLFNGVDDHLQPDTYLTVDDHGVITALGTGVPATVAGETIDLQGKVVIPGLMNVHTHIMSGPADQPGDHLSETEVTYRALKNLKALLHDGVTYIRDCGCAFGVDIKLSRLQKAGELGGTEIDGSGRPISIIGGHGDEPQGLNGESNLGHLVNSASDVRRAVRENFKLGAGNIKVMATGGVMSADDEVDDTELTEEEIRVAVQEAHSKHMTVASHAQGNRGIQLSLEAGVDSIEHGIYIDADQIQLMKDQGTYLVPTLSPCDKIDRYGKGIVPDYVYRKNAGVKEIFYKNMRIALNSGINYAVGTDAGTPFNGFTTGTTDEIVLMTEMGLTPYQALLGATQNAAKLMQIDDRYGTLAVGKVADLVVLDADPLTDIHAVQQPDKQVYKKGVLAED</sequence>
<dbReference type="Proteomes" id="UP000321794">
    <property type="component" value="Unassembled WGS sequence"/>
</dbReference>
<evidence type="ECO:0000313" key="3">
    <source>
        <dbReference type="Proteomes" id="UP000321794"/>
    </source>
</evidence>
<comment type="caution">
    <text evidence="2">The sequence shown here is derived from an EMBL/GenBank/DDBJ whole genome shotgun (WGS) entry which is preliminary data.</text>
</comment>
<dbReference type="Gene3D" id="2.30.40.10">
    <property type="entry name" value="Urease, subunit C, domain 1"/>
    <property type="match status" value="1"/>
</dbReference>
<protein>
    <submittedName>
        <fullName evidence="2">Amidohydrolase</fullName>
    </submittedName>
</protein>
<reference evidence="2 3" key="1">
    <citation type="submission" date="2019-07" db="EMBL/GenBank/DDBJ databases">
        <title>Whole genome shotgun sequence of Lactobacillus zymae NBRC 107157.</title>
        <authorList>
            <person name="Hosoyama A."/>
            <person name="Uohara A."/>
            <person name="Ohji S."/>
            <person name="Ichikawa N."/>
        </authorList>
    </citation>
    <scope>NUCLEOTIDE SEQUENCE [LARGE SCALE GENOMIC DNA]</scope>
    <source>
        <strain evidence="2 3">NBRC 107157</strain>
    </source>
</reference>